<organism evidence="4 5">
    <name type="scientific">Orbilia ellipsospora</name>
    <dbReference type="NCBI Taxonomy" id="2528407"/>
    <lineage>
        <taxon>Eukaryota</taxon>
        <taxon>Fungi</taxon>
        <taxon>Dikarya</taxon>
        <taxon>Ascomycota</taxon>
        <taxon>Pezizomycotina</taxon>
        <taxon>Orbiliomycetes</taxon>
        <taxon>Orbiliales</taxon>
        <taxon>Orbiliaceae</taxon>
        <taxon>Orbilia</taxon>
    </lineage>
</organism>
<evidence type="ECO:0000313" key="5">
    <source>
        <dbReference type="Proteomes" id="UP001365542"/>
    </source>
</evidence>
<dbReference type="Pfam" id="PF24841">
    <property type="entry name" value="DUF7719"/>
    <property type="match status" value="1"/>
</dbReference>
<feature type="compositionally biased region" description="Acidic residues" evidence="1">
    <location>
        <begin position="100"/>
        <end position="109"/>
    </location>
</feature>
<feature type="compositionally biased region" description="Basic residues" evidence="1">
    <location>
        <begin position="1"/>
        <end position="11"/>
    </location>
</feature>
<keyword evidence="2" id="KW-0472">Membrane</keyword>
<dbReference type="InterPro" id="IPR056136">
    <property type="entry name" value="DUF7719"/>
</dbReference>
<reference evidence="4 5" key="1">
    <citation type="submission" date="2019-10" db="EMBL/GenBank/DDBJ databases">
        <authorList>
            <person name="Palmer J.M."/>
        </authorList>
    </citation>
    <scope>NUCLEOTIDE SEQUENCE [LARGE SCALE GENOMIC DNA]</scope>
    <source>
        <strain evidence="4 5">TWF694</strain>
    </source>
</reference>
<feature type="transmembrane region" description="Helical" evidence="2">
    <location>
        <begin position="214"/>
        <end position="240"/>
    </location>
</feature>
<feature type="transmembrane region" description="Helical" evidence="2">
    <location>
        <begin position="120"/>
        <end position="138"/>
    </location>
</feature>
<accession>A0AAV9X349</accession>
<feature type="region of interest" description="Disordered" evidence="1">
    <location>
        <begin position="1"/>
        <end position="27"/>
    </location>
</feature>
<dbReference type="Proteomes" id="UP001365542">
    <property type="component" value="Unassembled WGS sequence"/>
</dbReference>
<keyword evidence="5" id="KW-1185">Reference proteome</keyword>
<evidence type="ECO:0000259" key="3">
    <source>
        <dbReference type="Pfam" id="PF24841"/>
    </source>
</evidence>
<keyword evidence="2" id="KW-1133">Transmembrane helix</keyword>
<name>A0AAV9X349_9PEZI</name>
<feature type="domain" description="DUF7719" evidence="3">
    <location>
        <begin position="178"/>
        <end position="244"/>
    </location>
</feature>
<dbReference type="PANTHER" id="PTHR37846">
    <property type="entry name" value="YALI0B21296P"/>
    <property type="match status" value="1"/>
</dbReference>
<feature type="transmembrane region" description="Helical" evidence="2">
    <location>
        <begin position="174"/>
        <end position="194"/>
    </location>
</feature>
<dbReference type="PANTHER" id="PTHR37846:SF1">
    <property type="entry name" value="DEACETYLASE-LIKE PROTEIN"/>
    <property type="match status" value="1"/>
</dbReference>
<protein>
    <recommendedName>
        <fullName evidence="3">DUF7719 domain-containing protein</fullName>
    </recommendedName>
</protein>
<sequence length="248" mass="28201">MPRQRKSHKAKPAQVDSDSEIEEIPRKNLFEGIESNFPNITSGVPFSVEQLRAPLAEALSKDTKKEKGITYESYNIPTALPKRNKPSKKKKDDDAKKSDEESEEGEGDDVPVIGDAGQTFFFAIPLTMMLFGFYVMVKKQYVEEPDHWDGFLRSLKSFPAIWMVLYLTHPRKDWMIVQLLFFATAVGTGCWIVYNVNINGYYAIMKMVPPLGVMLVYSVIQMDLLPSTLSLAAIVGYIWYNDFGFFQA</sequence>
<keyword evidence="2" id="KW-0812">Transmembrane</keyword>
<proteinExistence type="predicted"/>
<gene>
    <name evidence="4" type="ORF">TWF694_002401</name>
</gene>
<evidence type="ECO:0000256" key="2">
    <source>
        <dbReference type="SAM" id="Phobius"/>
    </source>
</evidence>
<evidence type="ECO:0000313" key="4">
    <source>
        <dbReference type="EMBL" id="KAK6533462.1"/>
    </source>
</evidence>
<comment type="caution">
    <text evidence="4">The sequence shown here is derived from an EMBL/GenBank/DDBJ whole genome shotgun (WGS) entry which is preliminary data.</text>
</comment>
<dbReference type="EMBL" id="JAVHJO010000011">
    <property type="protein sequence ID" value="KAK6533462.1"/>
    <property type="molecule type" value="Genomic_DNA"/>
</dbReference>
<evidence type="ECO:0000256" key="1">
    <source>
        <dbReference type="SAM" id="MobiDB-lite"/>
    </source>
</evidence>
<feature type="region of interest" description="Disordered" evidence="1">
    <location>
        <begin position="76"/>
        <end position="111"/>
    </location>
</feature>
<dbReference type="AlphaFoldDB" id="A0AAV9X349"/>
<feature type="compositionally biased region" description="Basic and acidic residues" evidence="1">
    <location>
        <begin position="90"/>
        <end position="99"/>
    </location>
</feature>